<organism evidence="1 2">
    <name type="scientific">Streptacidiphilus monticola</name>
    <dbReference type="NCBI Taxonomy" id="2161674"/>
    <lineage>
        <taxon>Bacteria</taxon>
        <taxon>Bacillati</taxon>
        <taxon>Actinomycetota</taxon>
        <taxon>Actinomycetes</taxon>
        <taxon>Kitasatosporales</taxon>
        <taxon>Streptomycetaceae</taxon>
        <taxon>Streptacidiphilus</taxon>
    </lineage>
</organism>
<dbReference type="RefSeq" id="WP_380579007.1">
    <property type="nucleotide sequence ID" value="NZ_JBHSQJ010000007.1"/>
</dbReference>
<evidence type="ECO:0000313" key="2">
    <source>
        <dbReference type="Proteomes" id="UP001596174"/>
    </source>
</evidence>
<accession>A0ABW1FV01</accession>
<gene>
    <name evidence="1" type="ORF">ACFP3V_02075</name>
</gene>
<dbReference type="EMBL" id="JBHSQJ010000007">
    <property type="protein sequence ID" value="MFC5906009.1"/>
    <property type="molecule type" value="Genomic_DNA"/>
</dbReference>
<protein>
    <submittedName>
        <fullName evidence="1">Uncharacterized protein</fullName>
    </submittedName>
</protein>
<name>A0ABW1FV01_9ACTN</name>
<comment type="caution">
    <text evidence="1">The sequence shown here is derived from an EMBL/GenBank/DDBJ whole genome shotgun (WGS) entry which is preliminary data.</text>
</comment>
<sequence>MIRKAAATVGTILLGLAVWGALPGAAGTALADDHMSPEVVTVGR</sequence>
<reference evidence="2" key="1">
    <citation type="journal article" date="2019" name="Int. J. Syst. Evol. Microbiol.">
        <title>The Global Catalogue of Microorganisms (GCM) 10K type strain sequencing project: providing services to taxonomists for standard genome sequencing and annotation.</title>
        <authorList>
            <consortium name="The Broad Institute Genomics Platform"/>
            <consortium name="The Broad Institute Genome Sequencing Center for Infectious Disease"/>
            <person name="Wu L."/>
            <person name="Ma J."/>
        </authorList>
    </citation>
    <scope>NUCLEOTIDE SEQUENCE [LARGE SCALE GENOMIC DNA]</scope>
    <source>
        <strain evidence="2">JCM 4816</strain>
    </source>
</reference>
<keyword evidence="2" id="KW-1185">Reference proteome</keyword>
<evidence type="ECO:0000313" key="1">
    <source>
        <dbReference type="EMBL" id="MFC5906009.1"/>
    </source>
</evidence>
<proteinExistence type="predicted"/>
<dbReference type="Proteomes" id="UP001596174">
    <property type="component" value="Unassembled WGS sequence"/>
</dbReference>